<dbReference type="RefSeq" id="WP_319837163.1">
    <property type="nucleotide sequence ID" value="NZ_CP137624.1"/>
</dbReference>
<evidence type="ECO:0000313" key="2">
    <source>
        <dbReference type="Proteomes" id="UP001322664"/>
    </source>
</evidence>
<dbReference type="InterPro" id="IPR045527">
    <property type="entry name" value="DUF6470"/>
</dbReference>
<reference evidence="1 2" key="1">
    <citation type="submission" date="2023-09" db="EMBL/GenBank/DDBJ databases">
        <authorList>
            <person name="Page C.A."/>
            <person name="Perez-Diaz I.M."/>
        </authorList>
    </citation>
    <scope>NUCLEOTIDE SEQUENCE [LARGE SCALE GENOMIC DNA]</scope>
    <source>
        <strain evidence="1 2">Ll15</strain>
    </source>
</reference>
<gene>
    <name evidence="1" type="ORF">R6U77_01610</name>
</gene>
<organism evidence="1 2">
    <name type="scientific">Lysinibacillus louembei</name>
    <dbReference type="NCBI Taxonomy" id="1470088"/>
    <lineage>
        <taxon>Bacteria</taxon>
        <taxon>Bacillati</taxon>
        <taxon>Bacillota</taxon>
        <taxon>Bacilli</taxon>
        <taxon>Bacillales</taxon>
        <taxon>Bacillaceae</taxon>
        <taxon>Lysinibacillus</taxon>
    </lineage>
</organism>
<dbReference type="EMBL" id="CP137624">
    <property type="protein sequence ID" value="WPK12414.1"/>
    <property type="molecule type" value="Genomic_DNA"/>
</dbReference>
<accession>A0ABZ0RW08</accession>
<evidence type="ECO:0000313" key="1">
    <source>
        <dbReference type="EMBL" id="WPK12414.1"/>
    </source>
</evidence>
<name>A0ABZ0RW08_9BACI</name>
<keyword evidence="2" id="KW-1185">Reference proteome</keyword>
<dbReference type="Proteomes" id="UP001322664">
    <property type="component" value="Chromosome"/>
</dbReference>
<sequence length="188" mass="21123">MRLPQIQIQTTDIQIDLQIHKPVQHIEQPRAQQSIAQPAATLEIHTRKGELSIDSSDARRDLGYYPTGEMIKRYAQEGHQEMMKGISRRVREGRQMMLSAGKGQEGAVIQQIAVQNTGPKRPGPYNIKFVPSIGSVKIKYKPATVDVNIQRNQPNIDVKVNKPIHDYTPGKVTGTMIQRPRVDIDVIG</sequence>
<protein>
    <submittedName>
        <fullName evidence="1">DUF6470 family protein</fullName>
    </submittedName>
</protein>
<dbReference type="Pfam" id="PF20074">
    <property type="entry name" value="DUF6470"/>
    <property type="match status" value="1"/>
</dbReference>
<proteinExistence type="predicted"/>